<protein>
    <recommendedName>
        <fullName evidence="3">DUF4829 domain-containing protein</fullName>
    </recommendedName>
</protein>
<gene>
    <name evidence="1" type="ORF">LJ207_11835</name>
</gene>
<dbReference type="AlphaFoldDB" id="A0AAW4X2H2"/>
<evidence type="ECO:0000313" key="2">
    <source>
        <dbReference type="Proteomes" id="UP001199296"/>
    </source>
</evidence>
<accession>A0AAW4X2H2</accession>
<organism evidence="1 2">
    <name type="scientific">Halanaerobium polyolivorans</name>
    <dbReference type="NCBI Taxonomy" id="2886943"/>
    <lineage>
        <taxon>Bacteria</taxon>
        <taxon>Bacillati</taxon>
        <taxon>Bacillota</taxon>
        <taxon>Clostridia</taxon>
        <taxon>Halanaerobiales</taxon>
        <taxon>Halanaerobiaceae</taxon>
        <taxon>Halanaerobium</taxon>
    </lineage>
</organism>
<sequence length="169" mass="19041">MKKKIIIISIFILCFSFILNGCSGGGSNSVDKEQVRTEVGNFINNMATSEESPEAEIDKIQENISSEAHISVIENGNITYLTKEEYIDLTATFYSDGYKVISYSLDNMLITVNSSTKATANFRFSQTIANPDNEIYTEELVKTVVEKQAGNWIIIEYVSTIKEYQEYLL</sequence>
<dbReference type="SUPFAM" id="SSF54427">
    <property type="entry name" value="NTF2-like"/>
    <property type="match status" value="1"/>
</dbReference>
<dbReference type="Proteomes" id="UP001199296">
    <property type="component" value="Unassembled WGS sequence"/>
</dbReference>
<dbReference type="InterPro" id="IPR032710">
    <property type="entry name" value="NTF2-like_dom_sf"/>
</dbReference>
<dbReference type="RefSeq" id="WP_229346705.1">
    <property type="nucleotide sequence ID" value="NZ_JAJFAT010000027.1"/>
</dbReference>
<proteinExistence type="predicted"/>
<name>A0AAW4X2H2_9FIRM</name>
<comment type="caution">
    <text evidence="1">The sequence shown here is derived from an EMBL/GenBank/DDBJ whole genome shotgun (WGS) entry which is preliminary data.</text>
</comment>
<evidence type="ECO:0000313" key="1">
    <source>
        <dbReference type="EMBL" id="MCC3146005.1"/>
    </source>
</evidence>
<reference evidence="1 2" key="1">
    <citation type="submission" date="2021-10" db="EMBL/GenBank/DDBJ databases">
        <authorList>
            <person name="Grouzdev D.S."/>
            <person name="Pantiukh K.S."/>
            <person name="Krutkina M.S."/>
        </authorList>
    </citation>
    <scope>NUCLEOTIDE SEQUENCE [LARGE SCALE GENOMIC DNA]</scope>
    <source>
        <strain evidence="1 2">Z-7514</strain>
    </source>
</reference>
<keyword evidence="2" id="KW-1185">Reference proteome</keyword>
<dbReference type="EMBL" id="JAJFAT010000027">
    <property type="protein sequence ID" value="MCC3146005.1"/>
    <property type="molecule type" value="Genomic_DNA"/>
</dbReference>
<evidence type="ECO:0008006" key="3">
    <source>
        <dbReference type="Google" id="ProtNLM"/>
    </source>
</evidence>